<dbReference type="EMBL" id="BKCJ010001913">
    <property type="protein sequence ID" value="GEU44923.1"/>
    <property type="molecule type" value="Genomic_DNA"/>
</dbReference>
<proteinExistence type="predicted"/>
<accession>A0A6L2K6B9</accession>
<feature type="compositionally biased region" description="Pro residues" evidence="1">
    <location>
        <begin position="57"/>
        <end position="69"/>
    </location>
</feature>
<dbReference type="Pfam" id="PF00078">
    <property type="entry name" value="RVT_1"/>
    <property type="match status" value="1"/>
</dbReference>
<dbReference type="InterPro" id="IPR043502">
    <property type="entry name" value="DNA/RNA_pol_sf"/>
</dbReference>
<dbReference type="CDD" id="cd01647">
    <property type="entry name" value="RT_LTR"/>
    <property type="match status" value="1"/>
</dbReference>
<comment type="caution">
    <text evidence="3">The sequence shown here is derived from an EMBL/GenBank/DDBJ whole genome shotgun (WGS) entry which is preliminary data.</text>
</comment>
<protein>
    <submittedName>
        <fullName evidence="3">Putative reverse transcriptase domain-containing protein</fullName>
    </submittedName>
</protein>
<dbReference type="InterPro" id="IPR043128">
    <property type="entry name" value="Rev_trsase/Diguanyl_cyclase"/>
</dbReference>
<dbReference type="Gene3D" id="3.30.420.10">
    <property type="entry name" value="Ribonuclease H-like superfamily/Ribonuclease H"/>
    <property type="match status" value="1"/>
</dbReference>
<dbReference type="InterPro" id="IPR000477">
    <property type="entry name" value="RT_dom"/>
</dbReference>
<keyword evidence="3" id="KW-0695">RNA-directed DNA polymerase</keyword>
<dbReference type="InterPro" id="IPR041588">
    <property type="entry name" value="Integrase_H2C2"/>
</dbReference>
<organism evidence="3">
    <name type="scientific">Tanacetum cinerariifolium</name>
    <name type="common">Dalmatian daisy</name>
    <name type="synonym">Chrysanthemum cinerariifolium</name>
    <dbReference type="NCBI Taxonomy" id="118510"/>
    <lineage>
        <taxon>Eukaryota</taxon>
        <taxon>Viridiplantae</taxon>
        <taxon>Streptophyta</taxon>
        <taxon>Embryophyta</taxon>
        <taxon>Tracheophyta</taxon>
        <taxon>Spermatophyta</taxon>
        <taxon>Magnoliopsida</taxon>
        <taxon>eudicotyledons</taxon>
        <taxon>Gunneridae</taxon>
        <taxon>Pentapetalae</taxon>
        <taxon>asterids</taxon>
        <taxon>campanulids</taxon>
        <taxon>Asterales</taxon>
        <taxon>Asteraceae</taxon>
        <taxon>Asteroideae</taxon>
        <taxon>Anthemideae</taxon>
        <taxon>Anthemidinae</taxon>
        <taxon>Tanacetum</taxon>
    </lineage>
</organism>
<dbReference type="InterPro" id="IPR036397">
    <property type="entry name" value="RNaseH_sf"/>
</dbReference>
<dbReference type="AlphaFoldDB" id="A0A6L2K6B9"/>
<dbReference type="PROSITE" id="PS50994">
    <property type="entry name" value="INTEGRASE"/>
    <property type="match status" value="1"/>
</dbReference>
<feature type="compositionally biased region" description="Polar residues" evidence="1">
    <location>
        <begin position="39"/>
        <end position="56"/>
    </location>
</feature>
<dbReference type="GO" id="GO:0015074">
    <property type="term" value="P:DNA integration"/>
    <property type="evidence" value="ECO:0007669"/>
    <property type="project" value="InterPro"/>
</dbReference>
<name>A0A6L2K6B9_TANCI</name>
<dbReference type="GO" id="GO:0003676">
    <property type="term" value="F:nucleic acid binding"/>
    <property type="evidence" value="ECO:0007669"/>
    <property type="project" value="InterPro"/>
</dbReference>
<dbReference type="InterPro" id="IPR001584">
    <property type="entry name" value="Integrase_cat-core"/>
</dbReference>
<dbReference type="GO" id="GO:0003964">
    <property type="term" value="F:RNA-directed DNA polymerase activity"/>
    <property type="evidence" value="ECO:0007669"/>
    <property type="project" value="UniProtKB-KW"/>
</dbReference>
<dbReference type="SUPFAM" id="SSF53098">
    <property type="entry name" value="Ribonuclease H-like"/>
    <property type="match status" value="1"/>
</dbReference>
<dbReference type="InterPro" id="IPR012337">
    <property type="entry name" value="RNaseH-like_sf"/>
</dbReference>
<gene>
    <name evidence="3" type="ORF">Tci_016901</name>
</gene>
<dbReference type="Pfam" id="PF17921">
    <property type="entry name" value="Integrase_H2C2"/>
    <property type="match status" value="1"/>
</dbReference>
<dbReference type="Gene3D" id="3.30.70.270">
    <property type="match status" value="1"/>
</dbReference>
<dbReference type="InterPro" id="IPR005162">
    <property type="entry name" value="Retrotrans_gag_dom"/>
</dbReference>
<sequence length="653" mass="75361">MSSSNYPIIVPSDSDIEDAFSSTNTPDYTLASPDYFLASSRNTSPDPSEDLSNNESPIPPQAPIAPPTVSPSSPVLSLSPMFDPQDFFLPEEICHLRNEPVSYHPPLLISLPYLIMAPKRTSTSAAPAMTRAAIRKLVANSVAIALEAQAATMENTDNTSRNTKQAFSWWNSFPQPIRIEEAYKITWSEFKKFLIKKYCPRIEVKKIEDEFYNLTVEGNDLKTYIRRFQELVVLCPTMVPNSEKLMEVFIGGLPRRAIPVARAPYRLALLEMQELSNQLQELVDRGFIRPNTSPWGAPVLFVKKKHGAFRMCIDYQELNKLIVKNHYPLPRIDDLFDQLQGLSVYSKINLSSSYHQLRVRDEDIPNTAFRMRIHVDPAKIEAVKDWASPTIPIKKELNIRQRRWLELHADYDCDIHYHPGKYSIHPGSDKMYQDLKKLYWWPNMKAIITEMSVNIDRLTKSAHFIPIKETDSMETLTRLYIKEIVSTYGVPISIISDHDSHFTSRFWQSMQSALGTKLDMIWNIIPRMMDKVKEPSKHSKILRACVIDFRKGWERHLPLAKFSYNNSYHASIMTTSFEALYGRKCRSPICWTEVRDVQLTRPEIIQVSSDSKNEEILTPVQSSSAGVTQQWEHFFTSSGKVLWQWDLHHWQWE</sequence>
<evidence type="ECO:0000259" key="2">
    <source>
        <dbReference type="PROSITE" id="PS50994"/>
    </source>
</evidence>
<dbReference type="Gene3D" id="1.10.340.70">
    <property type="match status" value="1"/>
</dbReference>
<dbReference type="SUPFAM" id="SSF56672">
    <property type="entry name" value="DNA/RNA polymerases"/>
    <property type="match status" value="1"/>
</dbReference>
<dbReference type="InterPro" id="IPR050951">
    <property type="entry name" value="Retrovirus_Pol_polyprotein"/>
</dbReference>
<dbReference type="Pfam" id="PF03732">
    <property type="entry name" value="Retrotrans_gag"/>
    <property type="match status" value="1"/>
</dbReference>
<evidence type="ECO:0000313" key="3">
    <source>
        <dbReference type="EMBL" id="GEU44923.1"/>
    </source>
</evidence>
<dbReference type="PANTHER" id="PTHR37984">
    <property type="entry name" value="PROTEIN CBG26694"/>
    <property type="match status" value="1"/>
</dbReference>
<reference evidence="3" key="1">
    <citation type="journal article" date="2019" name="Sci. Rep.">
        <title>Draft genome of Tanacetum cinerariifolium, the natural source of mosquito coil.</title>
        <authorList>
            <person name="Yamashiro T."/>
            <person name="Shiraishi A."/>
            <person name="Satake H."/>
            <person name="Nakayama K."/>
        </authorList>
    </citation>
    <scope>NUCLEOTIDE SEQUENCE</scope>
</reference>
<feature type="region of interest" description="Disordered" evidence="1">
    <location>
        <begin position="1"/>
        <end position="75"/>
    </location>
</feature>
<dbReference type="Gene3D" id="3.10.10.10">
    <property type="entry name" value="HIV Type 1 Reverse Transcriptase, subunit A, domain 1"/>
    <property type="match status" value="1"/>
</dbReference>
<feature type="domain" description="Integrase catalytic" evidence="2">
    <location>
        <begin position="422"/>
        <end position="584"/>
    </location>
</feature>
<keyword evidence="3" id="KW-0808">Transferase</keyword>
<evidence type="ECO:0000256" key="1">
    <source>
        <dbReference type="SAM" id="MobiDB-lite"/>
    </source>
</evidence>
<keyword evidence="3" id="KW-0548">Nucleotidyltransferase</keyword>
<dbReference type="PANTHER" id="PTHR37984:SF5">
    <property type="entry name" value="PROTEIN NYNRIN-LIKE"/>
    <property type="match status" value="1"/>
</dbReference>